<dbReference type="Gene3D" id="3.40.50.300">
    <property type="entry name" value="P-loop containing nucleotide triphosphate hydrolases"/>
    <property type="match status" value="1"/>
</dbReference>
<protein>
    <submittedName>
        <fullName evidence="2">Uncharacterized protein LOC108701736</fullName>
    </submittedName>
</protein>
<reference evidence="2" key="1">
    <citation type="submission" date="2025-08" db="UniProtKB">
        <authorList>
            <consortium name="RefSeq"/>
        </authorList>
    </citation>
    <scope>IDENTIFICATION</scope>
    <source>
        <strain evidence="2">J_2021</strain>
        <tissue evidence="2">Erythrocytes</tissue>
    </source>
</reference>
<dbReference type="RefSeq" id="XP_018092240.1">
    <property type="nucleotide sequence ID" value="XM_018236751.2"/>
</dbReference>
<sequence length="297" mass="33930">MDQLESEKQTILSYTLEQSHGYTRILVQLFGSTGHGKSSLINSFIYALNGGKFQMAAQVHLDEGQESFGGLTTVRKSHQLTDSITVVDNRGFGKMDDYETGEIFVQLANILQLDESVKFEDNTFENNVDRVTGAEMNCTDLIVPLYVYSAESRFEEQRGEEIRQFLETAKKMTGMVPIVVLTKKYSSGYKNVEDNLKSMGIECIIGVENYTPQDYVRTPGKDKQFLTILQKVLELVNFHTTNGNVYDPKEEHRKRLKMLLMMAKEREVAKLSKDEKKNVKEELKDKNPPEKNYCFVS</sequence>
<dbReference type="OrthoDB" id="25620at2759"/>
<dbReference type="PaxDb" id="8355-A0A1L8EZB1"/>
<gene>
    <name evidence="2" type="primary">LOC108701736</name>
</gene>
<evidence type="ECO:0000313" key="1">
    <source>
        <dbReference type="Proteomes" id="UP000186698"/>
    </source>
</evidence>
<dbReference type="KEGG" id="xla:108701736"/>
<dbReference type="GeneID" id="108701736"/>
<dbReference type="CDD" id="cd00882">
    <property type="entry name" value="Ras_like_GTPase"/>
    <property type="match status" value="1"/>
</dbReference>
<dbReference type="Bgee" id="108701736">
    <property type="expression patterns" value="Expressed in spleen and 12 other cell types or tissues"/>
</dbReference>
<dbReference type="AlphaFoldDB" id="A0A1L8EZB1"/>
<evidence type="ECO:0000313" key="2">
    <source>
        <dbReference type="RefSeq" id="XP_018092240.1"/>
    </source>
</evidence>
<dbReference type="SUPFAM" id="SSF52540">
    <property type="entry name" value="P-loop containing nucleoside triphosphate hydrolases"/>
    <property type="match status" value="1"/>
</dbReference>
<proteinExistence type="predicted"/>
<dbReference type="OMA" id="GAEMNCT"/>
<keyword evidence="1" id="KW-1185">Reference proteome</keyword>
<dbReference type="InterPro" id="IPR027417">
    <property type="entry name" value="P-loop_NTPase"/>
</dbReference>
<name>A0A1L8EZB1_XENLA</name>
<dbReference type="Proteomes" id="UP000186698">
    <property type="component" value="Chromosome 9_10L"/>
</dbReference>
<organism evidence="1 2">
    <name type="scientific">Xenopus laevis</name>
    <name type="common">African clawed frog</name>
    <dbReference type="NCBI Taxonomy" id="8355"/>
    <lineage>
        <taxon>Eukaryota</taxon>
        <taxon>Metazoa</taxon>
        <taxon>Chordata</taxon>
        <taxon>Craniata</taxon>
        <taxon>Vertebrata</taxon>
        <taxon>Euteleostomi</taxon>
        <taxon>Amphibia</taxon>
        <taxon>Batrachia</taxon>
        <taxon>Anura</taxon>
        <taxon>Pipoidea</taxon>
        <taxon>Pipidae</taxon>
        <taxon>Xenopodinae</taxon>
        <taxon>Xenopus</taxon>
        <taxon>Xenopus</taxon>
    </lineage>
</organism>
<accession>A0A1L8EZB1</accession>